<proteinExistence type="predicted"/>
<comment type="caution">
    <text evidence="2">The sequence shown here is derived from an EMBL/GenBank/DDBJ whole genome shotgun (WGS) entry which is preliminary data.</text>
</comment>
<keyword evidence="3" id="KW-1185">Reference proteome</keyword>
<gene>
    <name evidence="2" type="ORF">CDV31_000942</name>
</gene>
<feature type="compositionally biased region" description="Polar residues" evidence="1">
    <location>
        <begin position="103"/>
        <end position="136"/>
    </location>
</feature>
<feature type="region of interest" description="Disordered" evidence="1">
    <location>
        <begin position="95"/>
        <end position="136"/>
    </location>
</feature>
<dbReference type="EMBL" id="NIZV01000007">
    <property type="protein sequence ID" value="RSM20147.1"/>
    <property type="molecule type" value="Genomic_DNA"/>
</dbReference>
<evidence type="ECO:0008006" key="4">
    <source>
        <dbReference type="Google" id="ProtNLM"/>
    </source>
</evidence>
<dbReference type="AlphaFoldDB" id="A0A428V0Y4"/>
<name>A0A428V0Y4_9HYPO</name>
<accession>A0A428V0Y4</accession>
<dbReference type="Proteomes" id="UP000288429">
    <property type="component" value="Unassembled WGS sequence"/>
</dbReference>
<sequence length="152" mass="15904">MTDAPAPDMAISELAVSFAIGNYHNTQDPCQLPVVTGSDASLFSEWASSWTTWRSEHIPEYKKIWTACSKESLVEDIVPVGTNVCSKVVAAITEDDDKDKTEATSAQNSATSTGTGAQSEATTTQEDSPGSRQTGSLGMVGVVAGVVVAGLF</sequence>
<protein>
    <recommendedName>
        <fullName evidence="4">Infection structure specific protein</fullName>
    </recommendedName>
</protein>
<evidence type="ECO:0000256" key="1">
    <source>
        <dbReference type="SAM" id="MobiDB-lite"/>
    </source>
</evidence>
<evidence type="ECO:0000313" key="2">
    <source>
        <dbReference type="EMBL" id="RSM20147.1"/>
    </source>
</evidence>
<evidence type="ECO:0000313" key="3">
    <source>
        <dbReference type="Proteomes" id="UP000288429"/>
    </source>
</evidence>
<organism evidence="2 3">
    <name type="scientific">Fusarium ambrosium</name>
    <dbReference type="NCBI Taxonomy" id="131363"/>
    <lineage>
        <taxon>Eukaryota</taxon>
        <taxon>Fungi</taxon>
        <taxon>Dikarya</taxon>
        <taxon>Ascomycota</taxon>
        <taxon>Pezizomycotina</taxon>
        <taxon>Sordariomycetes</taxon>
        <taxon>Hypocreomycetidae</taxon>
        <taxon>Hypocreales</taxon>
        <taxon>Nectriaceae</taxon>
        <taxon>Fusarium</taxon>
        <taxon>Fusarium solani species complex</taxon>
    </lineage>
</organism>
<reference evidence="2 3" key="1">
    <citation type="submission" date="2017-06" db="EMBL/GenBank/DDBJ databases">
        <title>Cmopartive genomic analysis of Ambrosia Fusariam Clade fungi.</title>
        <authorList>
            <person name="Stajich J.E."/>
            <person name="Carrillo J."/>
            <person name="Kijimoto T."/>
            <person name="Eskalen A."/>
            <person name="O'Donnell K."/>
            <person name="Kasson M."/>
        </authorList>
    </citation>
    <scope>NUCLEOTIDE SEQUENCE [LARGE SCALE GENOMIC DNA]</scope>
    <source>
        <strain evidence="2 3">NRRL 20438</strain>
    </source>
</reference>